<dbReference type="GO" id="GO:0016020">
    <property type="term" value="C:membrane"/>
    <property type="evidence" value="ECO:0007669"/>
    <property type="project" value="InterPro"/>
</dbReference>
<dbReference type="Gene3D" id="3.30.565.10">
    <property type="entry name" value="Histidine kinase-like ATPase, C-terminal domain"/>
    <property type="match status" value="1"/>
</dbReference>
<dbReference type="AlphaFoldDB" id="A0A1I2C4B3"/>
<keyword evidence="1" id="KW-0812">Transmembrane</keyword>
<keyword evidence="1" id="KW-1133">Transmembrane helix</keyword>
<evidence type="ECO:0000259" key="2">
    <source>
        <dbReference type="Pfam" id="PF06580"/>
    </source>
</evidence>
<feature type="transmembrane region" description="Helical" evidence="1">
    <location>
        <begin position="12"/>
        <end position="32"/>
    </location>
</feature>
<dbReference type="PANTHER" id="PTHR34220">
    <property type="entry name" value="SENSOR HISTIDINE KINASE YPDA"/>
    <property type="match status" value="1"/>
</dbReference>
<dbReference type="InterPro" id="IPR036890">
    <property type="entry name" value="HATPase_C_sf"/>
</dbReference>
<dbReference type="GO" id="GO:0000155">
    <property type="term" value="F:phosphorelay sensor kinase activity"/>
    <property type="evidence" value="ECO:0007669"/>
    <property type="project" value="InterPro"/>
</dbReference>
<keyword evidence="4" id="KW-1185">Reference proteome</keyword>
<keyword evidence="3" id="KW-0418">Kinase</keyword>
<feature type="transmembrane region" description="Helical" evidence="1">
    <location>
        <begin position="38"/>
        <end position="61"/>
    </location>
</feature>
<organism evidence="3 4">
    <name type="scientific">Dyella marensis</name>
    <dbReference type="NCBI Taxonomy" id="500610"/>
    <lineage>
        <taxon>Bacteria</taxon>
        <taxon>Pseudomonadati</taxon>
        <taxon>Pseudomonadota</taxon>
        <taxon>Gammaproteobacteria</taxon>
        <taxon>Lysobacterales</taxon>
        <taxon>Rhodanobacteraceae</taxon>
        <taxon>Dyella</taxon>
    </lineage>
</organism>
<keyword evidence="1" id="KW-0472">Membrane</keyword>
<feature type="transmembrane region" description="Helical" evidence="1">
    <location>
        <begin position="73"/>
        <end position="99"/>
    </location>
</feature>
<reference evidence="4" key="1">
    <citation type="submission" date="2016-10" db="EMBL/GenBank/DDBJ databases">
        <authorList>
            <person name="Varghese N."/>
            <person name="Submissions S."/>
        </authorList>
    </citation>
    <scope>NUCLEOTIDE SEQUENCE [LARGE SCALE GENOMIC DNA]</scope>
    <source>
        <strain evidence="4">UNC178MFTsu3.1</strain>
    </source>
</reference>
<gene>
    <name evidence="3" type="ORF">SAMN02799615_01361</name>
</gene>
<dbReference type="STRING" id="500610.SAMN02799615_01361"/>
<dbReference type="EMBL" id="FONH01000003">
    <property type="protein sequence ID" value="SFE63266.1"/>
    <property type="molecule type" value="Genomic_DNA"/>
</dbReference>
<dbReference type="Proteomes" id="UP000199477">
    <property type="component" value="Unassembled WGS sequence"/>
</dbReference>
<feature type="domain" description="Signal transduction histidine kinase internal region" evidence="2">
    <location>
        <begin position="156"/>
        <end position="236"/>
    </location>
</feature>
<evidence type="ECO:0000256" key="1">
    <source>
        <dbReference type="SAM" id="Phobius"/>
    </source>
</evidence>
<dbReference type="SUPFAM" id="SSF55874">
    <property type="entry name" value="ATPase domain of HSP90 chaperone/DNA topoisomerase II/histidine kinase"/>
    <property type="match status" value="1"/>
</dbReference>
<evidence type="ECO:0000313" key="3">
    <source>
        <dbReference type="EMBL" id="SFE63266.1"/>
    </source>
</evidence>
<dbReference type="InterPro" id="IPR010559">
    <property type="entry name" value="Sig_transdc_His_kin_internal"/>
</dbReference>
<dbReference type="PANTHER" id="PTHR34220:SF9">
    <property type="entry name" value="SIGNAL TRANSDUCTION HISTIDINE KINASE INTERNAL REGION DOMAIN-CONTAINING PROTEIN"/>
    <property type="match status" value="1"/>
</dbReference>
<feature type="transmembrane region" description="Helical" evidence="1">
    <location>
        <begin position="119"/>
        <end position="137"/>
    </location>
</feature>
<dbReference type="Pfam" id="PF06580">
    <property type="entry name" value="His_kinase"/>
    <property type="match status" value="1"/>
</dbReference>
<dbReference type="InterPro" id="IPR050640">
    <property type="entry name" value="Bact_2-comp_sensor_kinase"/>
</dbReference>
<name>A0A1I2C4B3_9GAMM</name>
<proteinExistence type="predicted"/>
<sequence length="363" mass="39976">MHASPTRPAVPPFWLPLAAGLPLTLCMAILALPEAGHGYAIAYRTFYAAAYLFWIVPLSMLQRALWRRRVSAWTTVAVLLVATYVPSVINSVIGGWAALHFGLISSLPLQRIFTGLDGCWLPLIAFCAIHALVLHYTELQQSRLREAEAARLAQEAQLRALQYQLQPHFLFNTLNSISSLVAVGRGADATRMLARLGDLLRDSLERSDAREVTLAEELSTTEHYLDIEKARLGRRLNVEMRIGAGVLHALMPPLLLQPLVENAIRHGIAPRVEGGTLALHVERQGEWLGIELRNDGVPVDERGDGNGRSSAVGLNNVRQRLGALYPEAHEFRLDLADDGSCQVHIRLPLRLSSSPRDAEALTA</sequence>
<protein>
    <submittedName>
        <fullName evidence="3">Two-component system, LytT family, sensor histidine kinase AlgZ</fullName>
    </submittedName>
</protein>
<evidence type="ECO:0000313" key="4">
    <source>
        <dbReference type="Proteomes" id="UP000199477"/>
    </source>
</evidence>
<accession>A0A1I2C4B3</accession>
<keyword evidence="3" id="KW-0808">Transferase</keyword>